<gene>
    <name evidence="1" type="ORF">SDC9_34135</name>
</gene>
<dbReference type="EMBL" id="VSSQ01000251">
    <property type="protein sequence ID" value="MPL88120.1"/>
    <property type="molecule type" value="Genomic_DNA"/>
</dbReference>
<organism evidence="1">
    <name type="scientific">bioreactor metagenome</name>
    <dbReference type="NCBI Taxonomy" id="1076179"/>
    <lineage>
        <taxon>unclassified sequences</taxon>
        <taxon>metagenomes</taxon>
        <taxon>ecological metagenomes</taxon>
    </lineage>
</organism>
<dbReference type="AlphaFoldDB" id="A0A644V9W6"/>
<comment type="caution">
    <text evidence="1">The sequence shown here is derived from an EMBL/GenBank/DDBJ whole genome shotgun (WGS) entry which is preliminary data.</text>
</comment>
<name>A0A644V9W6_9ZZZZ</name>
<evidence type="ECO:0000313" key="1">
    <source>
        <dbReference type="EMBL" id="MPL88120.1"/>
    </source>
</evidence>
<proteinExistence type="predicted"/>
<sequence length="227" mass="26249">MKKGLLSFLFALIICNLIIAQDNQQINAKTLIQKLKYNLEFTSRISLIDGFVPSISFDANYFIDKRNSFGIGVGLGFKSELFKYNYNKQVESNGEVWWYYVGLAEANYYLFPIYLKYYFIAGKTSVSEIGFDVRFIYTFNYLDMFDDSVTSLPDYHLQTSYNRQMAYLETNIVFEFDLCSSNKLLLSTGFGYGSYNMVQPVKETGFFGIGQSGFKIKYLKFSIAFVF</sequence>
<protein>
    <recommendedName>
        <fullName evidence="2">Outer membrane protein beta-barrel domain-containing protein</fullName>
    </recommendedName>
</protein>
<evidence type="ECO:0008006" key="2">
    <source>
        <dbReference type="Google" id="ProtNLM"/>
    </source>
</evidence>
<reference evidence="1" key="1">
    <citation type="submission" date="2019-08" db="EMBL/GenBank/DDBJ databases">
        <authorList>
            <person name="Kucharzyk K."/>
            <person name="Murdoch R.W."/>
            <person name="Higgins S."/>
            <person name="Loffler F."/>
        </authorList>
    </citation>
    <scope>NUCLEOTIDE SEQUENCE</scope>
</reference>
<accession>A0A644V9W6</accession>